<gene>
    <name evidence="4" type="ORF">A3Q29_13680</name>
</gene>
<dbReference type="InterPro" id="IPR006119">
    <property type="entry name" value="Resolv_N"/>
</dbReference>
<dbReference type="InterPro" id="IPR036162">
    <property type="entry name" value="Resolvase-like_N_sf"/>
</dbReference>
<dbReference type="GO" id="GO:0003677">
    <property type="term" value="F:DNA binding"/>
    <property type="evidence" value="ECO:0007669"/>
    <property type="project" value="UniProtKB-KW"/>
</dbReference>
<dbReference type="Pfam" id="PF00239">
    <property type="entry name" value="Resolvase"/>
    <property type="match status" value="1"/>
</dbReference>
<dbReference type="InterPro" id="IPR025827">
    <property type="entry name" value="Zn_ribbon_recom_dom"/>
</dbReference>
<dbReference type="PANTHER" id="PTHR30461:SF2">
    <property type="entry name" value="SERINE RECOMBINASE PINE-RELATED"/>
    <property type="match status" value="1"/>
</dbReference>
<keyword evidence="2" id="KW-0233">DNA recombination</keyword>
<dbReference type="InterPro" id="IPR011109">
    <property type="entry name" value="DNA_bind_recombinase_dom"/>
</dbReference>
<dbReference type="InterPro" id="IPR050639">
    <property type="entry name" value="SSR_resolvase"/>
</dbReference>
<sequence length="576" mass="67447">MSKLKAHVYTRISKASQQEGSGLHEQRERIDEYIKKHTKIFDDKVTYWKDIGKSAYKGKNIQYGEIAEFIKQVKSGLIGKGHALILYSLDRFSRRSSWDEDILQWLVKNDIEIHDVTTPVVLKKDDPWSKTIMDLILLRGHNESEIKSERSKAGWKKRLDDTRNEGKVFTNKLPSWLSTDENGYIIIEDKVEVIKRLFRDYLSGLSSTMIARRLNEEGIESMAGSLWRPNGVTKLIKDERLRGTLRRSNNQESIPNIFPVIIDEDLFNNANRMLNINAAGIKGRPRENNKTREVNNILTGIVRCGKCGAKVTTAKNGRSVKYVVCLNRRNHEICRQRSIRLRELETIIIRHTKQMDMSKVFSFHKEDKTHENKLKMELMYLNKEEKKFKEKISERKKLGKTVNYILAESLTDIQDKIDEVRLELSQISIIEPIPTLEKIEIEELIDVSNIDLRMSLRKYLTQTVDEIRFRSIEEKFLIEIIYYNNVYKHILITDKKVNVIEHEISIEKEEDKIIYSTNEFKLCVNETTQECNFKGLELVKIQDYFLLINYISGLGDKQWVINEMYKNENIVYSNGL</sequence>
<dbReference type="Proteomes" id="UP000179588">
    <property type="component" value="Unassembled WGS sequence"/>
</dbReference>
<accession>A0A1S1HTP8</accession>
<dbReference type="Pfam" id="PF07508">
    <property type="entry name" value="Recombinase"/>
    <property type="match status" value="1"/>
</dbReference>
<evidence type="ECO:0000256" key="1">
    <source>
        <dbReference type="ARBA" id="ARBA00023125"/>
    </source>
</evidence>
<keyword evidence="5" id="KW-1185">Reference proteome</keyword>
<keyword evidence="1" id="KW-0238">DNA-binding</keyword>
<name>A0A1S1HTP8_PROST</name>
<comment type="caution">
    <text evidence="4">The sequence shown here is derived from an EMBL/GenBank/DDBJ whole genome shotgun (WGS) entry which is preliminary data.</text>
</comment>
<evidence type="ECO:0000256" key="2">
    <source>
        <dbReference type="ARBA" id="ARBA00023172"/>
    </source>
</evidence>
<dbReference type="PROSITE" id="PS51737">
    <property type="entry name" value="RECOMBINASE_DNA_BIND"/>
    <property type="match status" value="1"/>
</dbReference>
<dbReference type="PANTHER" id="PTHR30461">
    <property type="entry name" value="DNA-INVERTASE FROM LAMBDOID PROPHAGE"/>
    <property type="match status" value="1"/>
</dbReference>
<dbReference type="SMART" id="SM00857">
    <property type="entry name" value="Resolvase"/>
    <property type="match status" value="1"/>
</dbReference>
<proteinExistence type="predicted"/>
<evidence type="ECO:0000313" key="5">
    <source>
        <dbReference type="Proteomes" id="UP000179588"/>
    </source>
</evidence>
<feature type="domain" description="Recombinase" evidence="3">
    <location>
        <begin position="173"/>
        <end position="280"/>
    </location>
</feature>
<organism evidence="4 5">
    <name type="scientific">Providencia stuartii</name>
    <dbReference type="NCBI Taxonomy" id="588"/>
    <lineage>
        <taxon>Bacteria</taxon>
        <taxon>Pseudomonadati</taxon>
        <taxon>Pseudomonadota</taxon>
        <taxon>Gammaproteobacteria</taxon>
        <taxon>Enterobacterales</taxon>
        <taxon>Morganellaceae</taxon>
        <taxon>Providencia</taxon>
    </lineage>
</organism>
<protein>
    <recommendedName>
        <fullName evidence="3">Recombinase domain-containing protein</fullName>
    </recommendedName>
</protein>
<dbReference type="AlphaFoldDB" id="A0A1S1HTP8"/>
<dbReference type="EMBL" id="LVIE01000035">
    <property type="protein sequence ID" value="OHT25357.1"/>
    <property type="molecule type" value="Genomic_DNA"/>
</dbReference>
<reference evidence="4 5" key="1">
    <citation type="submission" date="2016-03" db="EMBL/GenBank/DDBJ databases">
        <title>Genome sequence of Providencia stuartii strain, isolated from the salivary glands of larval Lucilia sericata.</title>
        <authorList>
            <person name="Yuan Y."/>
            <person name="Zhang Y."/>
            <person name="Fu S."/>
            <person name="Crippen T.L."/>
            <person name="Visi D."/>
            <person name="Benbow M.E."/>
            <person name="Allen M."/>
            <person name="Tomberlin J.K."/>
            <person name="Sze S.-H."/>
            <person name="Tarone A.M."/>
        </authorList>
    </citation>
    <scope>NUCLEOTIDE SEQUENCE [LARGE SCALE GENOMIC DNA]</scope>
    <source>
        <strain evidence="4 5">Crippen</strain>
    </source>
</reference>
<dbReference type="InterPro" id="IPR038109">
    <property type="entry name" value="DNA_bind_recomb_sf"/>
</dbReference>
<dbReference type="Pfam" id="PF13408">
    <property type="entry name" value="Zn_ribbon_recom"/>
    <property type="match status" value="1"/>
</dbReference>
<dbReference type="Gene3D" id="3.90.1750.20">
    <property type="entry name" value="Putative Large Serine Recombinase, Chain B, Domain 2"/>
    <property type="match status" value="1"/>
</dbReference>
<dbReference type="Gene3D" id="3.40.50.1390">
    <property type="entry name" value="Resolvase, N-terminal catalytic domain"/>
    <property type="match status" value="1"/>
</dbReference>
<dbReference type="CDD" id="cd00338">
    <property type="entry name" value="Ser_Recombinase"/>
    <property type="match status" value="1"/>
</dbReference>
<evidence type="ECO:0000313" key="4">
    <source>
        <dbReference type="EMBL" id="OHT25357.1"/>
    </source>
</evidence>
<evidence type="ECO:0000259" key="3">
    <source>
        <dbReference type="PROSITE" id="PS51737"/>
    </source>
</evidence>
<dbReference type="GO" id="GO:0000150">
    <property type="term" value="F:DNA strand exchange activity"/>
    <property type="evidence" value="ECO:0007669"/>
    <property type="project" value="InterPro"/>
</dbReference>
<dbReference type="SUPFAM" id="SSF53041">
    <property type="entry name" value="Resolvase-like"/>
    <property type="match status" value="1"/>
</dbReference>